<evidence type="ECO:0000256" key="1">
    <source>
        <dbReference type="ARBA" id="ARBA00006817"/>
    </source>
</evidence>
<dbReference type="InterPro" id="IPR013538">
    <property type="entry name" value="ASHA1/2-like_C"/>
</dbReference>
<dbReference type="SUPFAM" id="SSF55961">
    <property type="entry name" value="Bet v1-like"/>
    <property type="match status" value="1"/>
</dbReference>
<dbReference type="PATRIC" id="fig|933944.5.peg.5760"/>
<evidence type="ECO:0000313" key="3">
    <source>
        <dbReference type="EMBL" id="OEU90454.1"/>
    </source>
</evidence>
<evidence type="ECO:0000259" key="2">
    <source>
        <dbReference type="Pfam" id="PF08327"/>
    </source>
</evidence>
<proteinExistence type="inferred from homology"/>
<name>A0A1E7JQD3_9ACTN</name>
<dbReference type="Gene3D" id="3.30.530.20">
    <property type="match status" value="1"/>
</dbReference>
<evidence type="ECO:0000313" key="4">
    <source>
        <dbReference type="Proteomes" id="UP000176087"/>
    </source>
</evidence>
<keyword evidence="4" id="KW-1185">Reference proteome</keyword>
<protein>
    <submittedName>
        <fullName evidence="3">Polyketide cyclase</fullName>
    </submittedName>
</protein>
<sequence>MSDIVDQINDVHREVGSRRVGEPEEEARTVLLRRTYDAAVEDVWDACTTKERISRWFLPVSGDLKPGGHYQLEGNAGGEILECEPPGLLKVTWLFGDDDPDFGEVEVRLTPDSEERTVFELKHAAVVPDEVWEHFGPGAVGLVWDLSALGLHLHLLGDPVGDLAAWRESDEAREFMTRSSEAWGTAYQTSGAPADVAAAAVHNTTAFYAPPREDDAG</sequence>
<gene>
    <name evidence="3" type="ORF">AN215_13470</name>
</gene>
<dbReference type="EMBL" id="LJGT01000038">
    <property type="protein sequence ID" value="OEU90454.1"/>
    <property type="molecule type" value="Genomic_DNA"/>
</dbReference>
<feature type="domain" description="Activator of Hsp90 ATPase homologue 1/2-like C-terminal" evidence="2">
    <location>
        <begin position="37"/>
        <end position="133"/>
    </location>
</feature>
<accession>A0A1E7JQD3</accession>
<reference evidence="3 4" key="1">
    <citation type="journal article" date="2016" name="Front. Microbiol.">
        <title>Comparative Genomics Analysis of Streptomyces Species Reveals Their Adaptation to the Marine Environment and Their Diversity at the Genomic Level.</title>
        <authorList>
            <person name="Tian X."/>
            <person name="Zhang Z."/>
            <person name="Yang T."/>
            <person name="Chen M."/>
            <person name="Li J."/>
            <person name="Chen F."/>
            <person name="Yang J."/>
            <person name="Li W."/>
            <person name="Zhang B."/>
            <person name="Zhang Z."/>
            <person name="Wu J."/>
            <person name="Zhang C."/>
            <person name="Long L."/>
            <person name="Xiao J."/>
        </authorList>
    </citation>
    <scope>NUCLEOTIDE SEQUENCE [LARGE SCALE GENOMIC DNA]</scope>
    <source>
        <strain evidence="3 4">SCSIO 10390</strain>
    </source>
</reference>
<dbReference type="RefSeq" id="WP_070009325.1">
    <property type="nucleotide sequence ID" value="NZ_LJGS01000036.1"/>
</dbReference>
<dbReference type="InterPro" id="IPR023393">
    <property type="entry name" value="START-like_dom_sf"/>
</dbReference>
<organism evidence="3 4">
    <name type="scientific">Streptomyces abyssalis</name>
    <dbReference type="NCBI Taxonomy" id="933944"/>
    <lineage>
        <taxon>Bacteria</taxon>
        <taxon>Bacillati</taxon>
        <taxon>Actinomycetota</taxon>
        <taxon>Actinomycetes</taxon>
        <taxon>Kitasatosporales</taxon>
        <taxon>Streptomycetaceae</taxon>
        <taxon>Streptomyces</taxon>
    </lineage>
</organism>
<dbReference type="OrthoDB" id="8117292at2"/>
<dbReference type="Proteomes" id="UP000176087">
    <property type="component" value="Unassembled WGS sequence"/>
</dbReference>
<dbReference type="AlphaFoldDB" id="A0A1E7JQD3"/>
<dbReference type="Pfam" id="PF08327">
    <property type="entry name" value="AHSA1"/>
    <property type="match status" value="1"/>
</dbReference>
<comment type="caution">
    <text evidence="3">The sequence shown here is derived from an EMBL/GenBank/DDBJ whole genome shotgun (WGS) entry which is preliminary data.</text>
</comment>
<dbReference type="STRING" id="933944.AN215_13470"/>
<comment type="similarity">
    <text evidence="1">Belongs to the AHA1 family.</text>
</comment>